<dbReference type="GO" id="GO:0006396">
    <property type="term" value="P:RNA processing"/>
    <property type="evidence" value="ECO:0007669"/>
    <property type="project" value="InterPro"/>
</dbReference>
<dbReference type="PANTHER" id="PTHR46429:SF1">
    <property type="entry name" value="23S RRNA (GUANOSINE-2'-O-)-METHYLTRANSFERASE RLMB"/>
    <property type="match status" value="1"/>
</dbReference>
<dbReference type="EMBL" id="BMYV01000002">
    <property type="protein sequence ID" value="GGX72626.1"/>
    <property type="molecule type" value="Genomic_DNA"/>
</dbReference>
<dbReference type="Proteomes" id="UP000600865">
    <property type="component" value="Unassembled WGS sequence"/>
</dbReference>
<dbReference type="GO" id="GO:0005829">
    <property type="term" value="C:cytosol"/>
    <property type="evidence" value="ECO:0007669"/>
    <property type="project" value="TreeGrafter"/>
</dbReference>
<evidence type="ECO:0000256" key="3">
    <source>
        <dbReference type="SAM" id="MobiDB-lite"/>
    </source>
</evidence>
<keyword evidence="2" id="KW-0808">Transferase</keyword>
<name>A0A918NJQ3_9PROT</name>
<evidence type="ECO:0000259" key="4">
    <source>
        <dbReference type="SMART" id="SM00967"/>
    </source>
</evidence>
<keyword evidence="1" id="KW-0489">Methyltransferase</keyword>
<dbReference type="InterPro" id="IPR029028">
    <property type="entry name" value="Alpha/beta_knot_MTases"/>
</dbReference>
<evidence type="ECO:0000313" key="5">
    <source>
        <dbReference type="EMBL" id="GGX72626.1"/>
    </source>
</evidence>
<dbReference type="SUPFAM" id="SSF75217">
    <property type="entry name" value="alpha/beta knot"/>
    <property type="match status" value="1"/>
</dbReference>
<dbReference type="InterPro" id="IPR029064">
    <property type="entry name" value="Ribosomal_eL30-like_sf"/>
</dbReference>
<dbReference type="GO" id="GO:0008173">
    <property type="term" value="F:RNA methyltransferase activity"/>
    <property type="evidence" value="ECO:0007669"/>
    <property type="project" value="InterPro"/>
</dbReference>
<dbReference type="InterPro" id="IPR001537">
    <property type="entry name" value="SpoU_MeTrfase"/>
</dbReference>
<dbReference type="GO" id="GO:0032259">
    <property type="term" value="P:methylation"/>
    <property type="evidence" value="ECO:0007669"/>
    <property type="project" value="UniProtKB-KW"/>
</dbReference>
<comment type="caution">
    <text evidence="5">The sequence shown here is derived from an EMBL/GenBank/DDBJ whole genome shotgun (WGS) entry which is preliminary data.</text>
</comment>
<evidence type="ECO:0000256" key="2">
    <source>
        <dbReference type="ARBA" id="ARBA00022679"/>
    </source>
</evidence>
<dbReference type="SMART" id="SM00967">
    <property type="entry name" value="SpoU_sub_bind"/>
    <property type="match status" value="1"/>
</dbReference>
<organism evidence="5 6">
    <name type="scientific">Litorimonas cladophorae</name>
    <dbReference type="NCBI Taxonomy" id="1220491"/>
    <lineage>
        <taxon>Bacteria</taxon>
        <taxon>Pseudomonadati</taxon>
        <taxon>Pseudomonadota</taxon>
        <taxon>Alphaproteobacteria</taxon>
        <taxon>Maricaulales</taxon>
        <taxon>Robiginitomaculaceae</taxon>
    </lineage>
</organism>
<dbReference type="PANTHER" id="PTHR46429">
    <property type="entry name" value="23S RRNA (GUANOSINE-2'-O-)-METHYLTRANSFERASE RLMB"/>
    <property type="match status" value="1"/>
</dbReference>
<reference evidence="5 6" key="1">
    <citation type="journal article" date="2014" name="Int. J. Syst. Evol. Microbiol.">
        <title>Complete genome sequence of Corynebacterium casei LMG S-19264T (=DSM 44701T), isolated from a smear-ripened cheese.</title>
        <authorList>
            <consortium name="US DOE Joint Genome Institute (JGI-PGF)"/>
            <person name="Walter F."/>
            <person name="Albersmeier A."/>
            <person name="Kalinowski J."/>
            <person name="Ruckert C."/>
        </authorList>
    </citation>
    <scope>NUCLEOTIDE SEQUENCE [LARGE SCALE GENOMIC DNA]</scope>
    <source>
        <strain evidence="5 6">KCTC 23968</strain>
    </source>
</reference>
<dbReference type="Gene3D" id="3.40.1280.10">
    <property type="match status" value="1"/>
</dbReference>
<dbReference type="CDD" id="cd18103">
    <property type="entry name" value="SpoU-like_RlmB"/>
    <property type="match status" value="1"/>
</dbReference>
<dbReference type="InterPro" id="IPR004441">
    <property type="entry name" value="rRNA_MeTrfase_TrmH"/>
</dbReference>
<evidence type="ECO:0000313" key="6">
    <source>
        <dbReference type="Proteomes" id="UP000600865"/>
    </source>
</evidence>
<dbReference type="InterPro" id="IPR013123">
    <property type="entry name" value="SpoU_subst-bd"/>
</dbReference>
<dbReference type="Gene3D" id="3.30.1330.30">
    <property type="match status" value="1"/>
</dbReference>
<keyword evidence="6" id="KW-1185">Reference proteome</keyword>
<dbReference type="Pfam" id="PF08032">
    <property type="entry name" value="SpoU_sub_bind"/>
    <property type="match status" value="1"/>
</dbReference>
<proteinExistence type="predicted"/>
<dbReference type="GO" id="GO:0003723">
    <property type="term" value="F:RNA binding"/>
    <property type="evidence" value="ECO:0007669"/>
    <property type="project" value="InterPro"/>
</dbReference>
<feature type="region of interest" description="Disordered" evidence="3">
    <location>
        <begin position="1"/>
        <end position="45"/>
    </location>
</feature>
<dbReference type="AlphaFoldDB" id="A0A918NJQ3"/>
<accession>A0A918NJQ3</accession>
<dbReference type="Pfam" id="PF00588">
    <property type="entry name" value="SpoU_methylase"/>
    <property type="match status" value="1"/>
</dbReference>
<protein>
    <submittedName>
        <fullName evidence="5">23S rRNA (Guanosine(2251)-2'-O)-methyltransferase RlmB</fullName>
    </submittedName>
</protein>
<sequence length="285" mass="30202">MNLRSRGSKGPAADAPKRAYGAKSHGATASPKSPRKRTQAKHEGGSGWIYGTHACLAVLSNPRRTIHELLLTESAANRLDVPKGGITPQIVEPHHIDRKLPGGVVHQGIALKAAPLEWPSLEDIADTAPNDGLILVLDQISDPHNVGAMLRLASAFGVSAVVMQTRKAPPLSGALAKVAVGCLESIPVCLETNIANTLQNLQRIGWQVTGLAGETQLELSDVFQPDTKQVIVMGAEGPGLRERVRKTCDTLARIPMRSSPIAGEAESLNVATAAGIALYEARREK</sequence>
<evidence type="ECO:0000256" key="1">
    <source>
        <dbReference type="ARBA" id="ARBA00022603"/>
    </source>
</evidence>
<dbReference type="SUPFAM" id="SSF55315">
    <property type="entry name" value="L30e-like"/>
    <property type="match status" value="1"/>
</dbReference>
<dbReference type="InterPro" id="IPR029026">
    <property type="entry name" value="tRNA_m1G_MTases_N"/>
</dbReference>
<feature type="domain" description="RNA 2-O ribose methyltransferase substrate binding" evidence="4">
    <location>
        <begin position="48"/>
        <end position="119"/>
    </location>
</feature>
<gene>
    <name evidence="5" type="ORF">GCM10011309_23750</name>
</gene>